<keyword evidence="1" id="KW-0812">Transmembrane</keyword>
<reference evidence="2" key="1">
    <citation type="submission" date="2017-01" db="EMBL/GenBank/DDBJ databases">
        <authorList>
            <person name="Lo R."/>
        </authorList>
    </citation>
    <scope>NUCLEOTIDE SEQUENCE</scope>
    <source>
        <strain evidence="2">537</strain>
    </source>
</reference>
<gene>
    <name evidence="2" type="ORF">BW154_02780</name>
</gene>
<reference evidence="2" key="2">
    <citation type="journal article" date="2018" name="Food Control">
        <title>Characterization of Lactococcus lactis isolates from herbs, fruits and vegetables for use as biopreservatives against Listeria monocytogenes in cheese.</title>
        <authorList>
            <person name="Ho V."/>
            <person name="Lo R."/>
            <person name="Bansal N."/>
            <person name="Turner M.S."/>
        </authorList>
    </citation>
    <scope>NUCLEOTIDE SEQUENCE</scope>
    <source>
        <strain evidence="2">537</strain>
    </source>
</reference>
<dbReference type="Proteomes" id="UP000225275">
    <property type="component" value="Unassembled WGS sequence"/>
</dbReference>
<organism evidence="2 3">
    <name type="scientific">Lactococcus lactis</name>
    <dbReference type="NCBI Taxonomy" id="1358"/>
    <lineage>
        <taxon>Bacteria</taxon>
        <taxon>Bacillati</taxon>
        <taxon>Bacillota</taxon>
        <taxon>Bacilli</taxon>
        <taxon>Lactobacillales</taxon>
        <taxon>Streptococcaceae</taxon>
        <taxon>Lactococcus</taxon>
    </lineage>
</organism>
<evidence type="ECO:0000313" key="3">
    <source>
        <dbReference type="Proteomes" id="UP000225275"/>
    </source>
</evidence>
<name>A0AAP8E046_9LACT</name>
<dbReference type="EMBL" id="MTJS01000002">
    <property type="protein sequence ID" value="PFG88437.1"/>
    <property type="molecule type" value="Genomic_DNA"/>
</dbReference>
<protein>
    <submittedName>
        <fullName evidence="2">Uncharacterized protein</fullName>
    </submittedName>
</protein>
<dbReference type="RefSeq" id="WP_098393218.1">
    <property type="nucleotide sequence ID" value="NZ_JAOWLS010000006.1"/>
</dbReference>
<keyword evidence="1" id="KW-1133">Transmembrane helix</keyword>
<evidence type="ECO:0000313" key="2">
    <source>
        <dbReference type="EMBL" id="PFG88437.1"/>
    </source>
</evidence>
<proteinExistence type="predicted"/>
<comment type="caution">
    <text evidence="2">The sequence shown here is derived from an EMBL/GenBank/DDBJ whole genome shotgun (WGS) entry which is preliminary data.</text>
</comment>
<accession>A0AAP8E046</accession>
<evidence type="ECO:0000256" key="1">
    <source>
        <dbReference type="SAM" id="Phobius"/>
    </source>
</evidence>
<dbReference type="AlphaFoldDB" id="A0AAP8E046"/>
<feature type="transmembrane region" description="Helical" evidence="1">
    <location>
        <begin position="6"/>
        <end position="25"/>
    </location>
</feature>
<keyword evidence="1" id="KW-0472">Membrane</keyword>
<sequence>MNYLSFSFSALSIIMSIIVFIKNILNARMNFGIKYDGLIIDDQKQEAMFVKFSFINHSSKPITVLNIIILDQHKKRYNGNISEEYKVQDGEVIPISLEVKREFHNDPIKKYPYKSFPLPITIAPNSNFSNYIGFYFPGMDAFTIKHYSQMFLYFQTTEGNFFVNFEPSSQPFELDRYSQFFLAQTFKFYKHKDMLEKNISLNYTDKIKKR</sequence>